<sequence>MEGDGRNNGTQCFVLSGRRELFVGVHLGLRDLSSLSSRVYRNILPSSKERDDKKWCQDDYMIQELQLPLILLLVKT</sequence>
<evidence type="ECO:0000313" key="1">
    <source>
        <dbReference type="EMBL" id="CAB4263764.1"/>
    </source>
</evidence>
<dbReference type="EMBL" id="CAEKDK010000001">
    <property type="protein sequence ID" value="CAB4263764.1"/>
    <property type="molecule type" value="Genomic_DNA"/>
</dbReference>
<proteinExistence type="predicted"/>
<evidence type="ECO:0000313" key="2">
    <source>
        <dbReference type="EMBL" id="CAB4294370.1"/>
    </source>
</evidence>
<dbReference type="AlphaFoldDB" id="A0A6J5VYI3"/>
<name>A0A6J5VYI3_PRUAR</name>
<evidence type="ECO:0000313" key="4">
    <source>
        <dbReference type="Proteomes" id="UP000507245"/>
    </source>
</evidence>
<reference evidence="4" key="1">
    <citation type="journal article" date="2020" name="Genome Biol.">
        <title>Gamete binning: chromosome-level and haplotype-resolved genome assembly enabled by high-throughput single-cell sequencing of gamete genomes.</title>
        <authorList>
            <person name="Campoy J.A."/>
            <person name="Sun H."/>
            <person name="Goel M."/>
            <person name="Jiao W.-B."/>
            <person name="Folz-Donahue K."/>
            <person name="Wang N."/>
            <person name="Rubio M."/>
            <person name="Liu C."/>
            <person name="Kukat C."/>
            <person name="Ruiz D."/>
            <person name="Huettel B."/>
            <person name="Schneeberger K."/>
        </authorList>
    </citation>
    <scope>NUCLEOTIDE SEQUENCE [LARGE SCALE GENOMIC DNA]</scope>
    <source>
        <strain evidence="4">cv. Rojo Pasion</strain>
    </source>
</reference>
<protein>
    <submittedName>
        <fullName evidence="2">Uncharacterized protein</fullName>
    </submittedName>
</protein>
<dbReference type="Proteomes" id="UP000507245">
    <property type="component" value="Unassembled WGS sequence"/>
</dbReference>
<gene>
    <name evidence="1" type="ORF">CURHAP_LOCUS4753</name>
    <name evidence="2" type="ORF">ORAREDHAP_LOCUS4817</name>
</gene>
<organism evidence="2 4">
    <name type="scientific">Prunus armeniaca</name>
    <name type="common">Apricot</name>
    <name type="synonym">Armeniaca vulgaris</name>
    <dbReference type="NCBI Taxonomy" id="36596"/>
    <lineage>
        <taxon>Eukaryota</taxon>
        <taxon>Viridiplantae</taxon>
        <taxon>Streptophyta</taxon>
        <taxon>Embryophyta</taxon>
        <taxon>Tracheophyta</taxon>
        <taxon>Spermatophyta</taxon>
        <taxon>Magnoliopsida</taxon>
        <taxon>eudicotyledons</taxon>
        <taxon>Gunneridae</taxon>
        <taxon>Pentapetalae</taxon>
        <taxon>rosids</taxon>
        <taxon>fabids</taxon>
        <taxon>Rosales</taxon>
        <taxon>Rosaceae</taxon>
        <taxon>Amygdaloideae</taxon>
        <taxon>Amygdaleae</taxon>
        <taxon>Prunus</taxon>
    </lineage>
</organism>
<keyword evidence="4" id="KW-1185">Reference proteome</keyword>
<evidence type="ECO:0000313" key="3">
    <source>
        <dbReference type="Proteomes" id="UP000507222"/>
    </source>
</evidence>
<accession>A0A6J5VYI3</accession>
<reference evidence="2 3" key="2">
    <citation type="submission" date="2020-05" db="EMBL/GenBank/DDBJ databases">
        <authorList>
            <person name="Campoy J."/>
            <person name="Schneeberger K."/>
            <person name="Spophaly S."/>
        </authorList>
    </citation>
    <scope>NUCLEOTIDE SEQUENCE [LARGE SCALE GENOMIC DNA]</scope>
    <source>
        <strain evidence="2">PruArmRojPasFocal</strain>
    </source>
</reference>
<dbReference type="Proteomes" id="UP000507222">
    <property type="component" value="Unassembled WGS sequence"/>
</dbReference>
<dbReference type="EMBL" id="CAEKKB010000001">
    <property type="protein sequence ID" value="CAB4294370.1"/>
    <property type="molecule type" value="Genomic_DNA"/>
</dbReference>